<dbReference type="InterPro" id="IPR012318">
    <property type="entry name" value="HTH_CRP"/>
</dbReference>
<accession>A0ABS9WBB7</accession>
<dbReference type="InterPro" id="IPR050397">
    <property type="entry name" value="Env_Response_Regulators"/>
</dbReference>
<dbReference type="InterPro" id="IPR036390">
    <property type="entry name" value="WH_DNA-bd_sf"/>
</dbReference>
<keyword evidence="6" id="KW-1185">Reference proteome</keyword>
<dbReference type="InterPro" id="IPR014710">
    <property type="entry name" value="RmlC-like_jellyroll"/>
</dbReference>
<dbReference type="Pfam" id="PF13545">
    <property type="entry name" value="HTH_Crp_2"/>
    <property type="match status" value="1"/>
</dbReference>
<dbReference type="InterPro" id="IPR000595">
    <property type="entry name" value="cNMP-bd_dom"/>
</dbReference>
<organism evidence="5 6">
    <name type="scientific">Teichococcus vastitatis</name>
    <dbReference type="NCBI Taxonomy" id="2307076"/>
    <lineage>
        <taxon>Bacteria</taxon>
        <taxon>Pseudomonadati</taxon>
        <taxon>Pseudomonadota</taxon>
        <taxon>Alphaproteobacteria</taxon>
        <taxon>Acetobacterales</taxon>
        <taxon>Roseomonadaceae</taxon>
        <taxon>Roseomonas</taxon>
    </lineage>
</organism>
<keyword evidence="1" id="KW-0805">Transcription regulation</keyword>
<gene>
    <name evidence="5" type="ORF">MON41_23095</name>
</gene>
<dbReference type="PANTHER" id="PTHR24567">
    <property type="entry name" value="CRP FAMILY TRANSCRIPTIONAL REGULATORY PROTEIN"/>
    <property type="match status" value="1"/>
</dbReference>
<evidence type="ECO:0000256" key="3">
    <source>
        <dbReference type="ARBA" id="ARBA00023163"/>
    </source>
</evidence>
<feature type="domain" description="Cyclic nucleotide-binding" evidence="4">
    <location>
        <begin position="13"/>
        <end position="131"/>
    </location>
</feature>
<protein>
    <submittedName>
        <fullName evidence="5">Crp/Fnr family transcriptional regulator</fullName>
    </submittedName>
</protein>
<keyword evidence="3" id="KW-0804">Transcription</keyword>
<dbReference type="CDD" id="cd00038">
    <property type="entry name" value="CAP_ED"/>
    <property type="match status" value="1"/>
</dbReference>
<keyword evidence="2" id="KW-0238">DNA-binding</keyword>
<dbReference type="InterPro" id="IPR018490">
    <property type="entry name" value="cNMP-bd_dom_sf"/>
</dbReference>
<dbReference type="InterPro" id="IPR036388">
    <property type="entry name" value="WH-like_DNA-bd_sf"/>
</dbReference>
<evidence type="ECO:0000256" key="2">
    <source>
        <dbReference type="ARBA" id="ARBA00023125"/>
    </source>
</evidence>
<dbReference type="EMBL" id="JALBUU010000125">
    <property type="protein sequence ID" value="MCI0756527.1"/>
    <property type="molecule type" value="Genomic_DNA"/>
</dbReference>
<evidence type="ECO:0000313" key="6">
    <source>
        <dbReference type="Proteomes" id="UP001201985"/>
    </source>
</evidence>
<dbReference type="Gene3D" id="2.60.120.10">
    <property type="entry name" value="Jelly Rolls"/>
    <property type="match status" value="1"/>
</dbReference>
<dbReference type="SMART" id="SM00100">
    <property type="entry name" value="cNMP"/>
    <property type="match status" value="1"/>
</dbReference>
<evidence type="ECO:0000256" key="1">
    <source>
        <dbReference type="ARBA" id="ARBA00023015"/>
    </source>
</evidence>
<dbReference type="SUPFAM" id="SSF51206">
    <property type="entry name" value="cAMP-binding domain-like"/>
    <property type="match status" value="1"/>
</dbReference>
<dbReference type="Proteomes" id="UP001201985">
    <property type="component" value="Unassembled WGS sequence"/>
</dbReference>
<comment type="caution">
    <text evidence="5">The sequence shown here is derived from an EMBL/GenBank/DDBJ whole genome shotgun (WGS) entry which is preliminary data.</text>
</comment>
<proteinExistence type="predicted"/>
<sequence length="257" mass="28171">MAPPSRPAPRNRLLAALPPEDLATLWPQLKLVELPIRQVLHAPEQPITEIYFPETGYVSMLAYMEDGDAIEVGQIGFDGVVGIPVLLEGDSDGLEAMVQHPGTALRMSAAALREMLASMPTLHPLLLRYALVHHQQVARTGACNGRHGVAERLARWLLMAHDRTEGDTFPMTQEFMSMMLGVRRAGVSVAARLLQKADFIHYERGQITVTNRPGLEAAACECYGIVRRASDRFHGQHTGASRLACQYGARCQPEAGS</sequence>
<reference evidence="5 6" key="1">
    <citation type="submission" date="2022-03" db="EMBL/GenBank/DDBJ databases">
        <title>Complete genome analysis of Roseomonas KG 17.1 : a prolific producer of plant growth promoters.</title>
        <authorList>
            <person name="Saadouli I."/>
            <person name="Najjari A."/>
            <person name="Mosbah A."/>
            <person name="Ouzari H.I."/>
        </authorList>
    </citation>
    <scope>NUCLEOTIDE SEQUENCE [LARGE SCALE GENOMIC DNA]</scope>
    <source>
        <strain evidence="5 6">KG17-1</strain>
    </source>
</reference>
<dbReference type="RefSeq" id="WP_241793935.1">
    <property type="nucleotide sequence ID" value="NZ_JALBUU010000125.1"/>
</dbReference>
<name>A0ABS9WBB7_9PROT</name>
<dbReference type="Gene3D" id="1.10.10.10">
    <property type="entry name" value="Winged helix-like DNA-binding domain superfamily/Winged helix DNA-binding domain"/>
    <property type="match status" value="1"/>
</dbReference>
<evidence type="ECO:0000259" key="4">
    <source>
        <dbReference type="SMART" id="SM00100"/>
    </source>
</evidence>
<dbReference type="SUPFAM" id="SSF46785">
    <property type="entry name" value="Winged helix' DNA-binding domain"/>
    <property type="match status" value="1"/>
</dbReference>
<evidence type="ECO:0000313" key="5">
    <source>
        <dbReference type="EMBL" id="MCI0756527.1"/>
    </source>
</evidence>
<dbReference type="PANTHER" id="PTHR24567:SF74">
    <property type="entry name" value="HTH-TYPE TRANSCRIPTIONAL REGULATOR ARCR"/>
    <property type="match status" value="1"/>
</dbReference>